<sequence length="631" mass="71944">MDGFSQWQAGFSRGPPNLRPRPPPPSHGSQFSFHSNQNSGLPSQAGINAGQQQNQNNDGQQFYSNAVGGAQTPGQQQQHGYANMGQQQQQQHFGFPFQHQGSMDSFVTPPLSSHQQQYDHSLGFPSGPPKFEPNRQDMRQHPDHAREGHFINSMQAQPSNMAQSGTAFQQNFSSPPFPINPPSEMFSASGGPSSSSLDNTGRGFVNNQMSTPAFPPPISRDQEYPTPKHGLPNIPPPPLFPQIPNITGHLPFTSNVMQTTSSTPGPPLHQTPLSHSTRPSDKQIQADADKEWLSTWLKNKGLGKGRRKGPALTVPEVRQKLAEWRSLLDQLTEQKVVLTEAVGADHSTWQAEMMRAAEIKEKLAKVESMFGDEQLLTQLERKLTRIQMKRARMRRLREEAYRRRQEDEQRCQDKHQKIDKWRNNILQKDLDAKREAELKKEVDDTLSEVRRKQSEATKSMELLRSLGKLRKLRKEANERKGVKTSSETERLFECKLEDYVEMMADRSKMYAEEERMLRTVVEEEQEEERERYRQARKKKEEREARKKEARQLEMLFGPTDPLDTCDPLLPYRQYYEQGDNSVQSLIHIRREWDMYLVPDGTVGATTVPAAWVVPSEPSSEVWAGCLKDNAE</sequence>
<dbReference type="GO" id="GO:0005689">
    <property type="term" value="C:U12-type spliceosomal complex"/>
    <property type="evidence" value="ECO:0007669"/>
    <property type="project" value="TreeGrafter"/>
</dbReference>
<name>A0A8J9ZGM2_BRALA</name>
<dbReference type="PANTHER" id="PTHR48190">
    <property type="entry name" value="PROGRAMMED CELL DEATH PROTEIN 7"/>
    <property type="match status" value="1"/>
</dbReference>
<feature type="coiled-coil region" evidence="1">
    <location>
        <begin position="314"/>
        <end position="341"/>
    </location>
</feature>
<proteinExistence type="predicted"/>
<organism evidence="3 4">
    <name type="scientific">Branchiostoma lanceolatum</name>
    <name type="common">Common lancelet</name>
    <name type="synonym">Amphioxus lanceolatum</name>
    <dbReference type="NCBI Taxonomy" id="7740"/>
    <lineage>
        <taxon>Eukaryota</taxon>
        <taxon>Metazoa</taxon>
        <taxon>Chordata</taxon>
        <taxon>Cephalochordata</taxon>
        <taxon>Leptocardii</taxon>
        <taxon>Amphioxiformes</taxon>
        <taxon>Branchiostomatidae</taxon>
        <taxon>Branchiostoma</taxon>
    </lineage>
</organism>
<dbReference type="InterPro" id="IPR052831">
    <property type="entry name" value="Apoptosis_promoter"/>
</dbReference>
<gene>
    <name evidence="3" type="primary">PDCD7</name>
    <name evidence="3" type="ORF">BLAG_LOCUS13764</name>
</gene>
<protein>
    <submittedName>
        <fullName evidence="3">PDCD7 protein</fullName>
    </submittedName>
</protein>
<feature type="coiled-coil region" evidence="1">
    <location>
        <begin position="510"/>
        <end position="555"/>
    </location>
</feature>
<feature type="compositionally biased region" description="Low complexity" evidence="2">
    <location>
        <begin position="44"/>
        <end position="61"/>
    </location>
</feature>
<evidence type="ECO:0000313" key="3">
    <source>
        <dbReference type="EMBL" id="CAH1254294.1"/>
    </source>
</evidence>
<feature type="compositionally biased region" description="Polar residues" evidence="2">
    <location>
        <begin position="101"/>
        <end position="119"/>
    </location>
</feature>
<dbReference type="Proteomes" id="UP000838412">
    <property type="component" value="Chromosome 2"/>
</dbReference>
<keyword evidence="4" id="KW-1185">Reference proteome</keyword>
<evidence type="ECO:0000256" key="2">
    <source>
        <dbReference type="SAM" id="MobiDB-lite"/>
    </source>
</evidence>
<accession>A0A8J9ZGM2</accession>
<feature type="coiled-coil region" evidence="1">
    <location>
        <begin position="376"/>
        <end position="455"/>
    </location>
</feature>
<dbReference type="OrthoDB" id="2289628at2759"/>
<feature type="region of interest" description="Disordered" evidence="2">
    <location>
        <begin position="1"/>
        <end position="142"/>
    </location>
</feature>
<evidence type="ECO:0000313" key="4">
    <source>
        <dbReference type="Proteomes" id="UP000838412"/>
    </source>
</evidence>
<dbReference type="InterPro" id="IPR031974">
    <property type="entry name" value="PDCD7"/>
</dbReference>
<keyword evidence="1" id="KW-0175">Coiled coil</keyword>
<dbReference type="EMBL" id="OV696687">
    <property type="protein sequence ID" value="CAH1254294.1"/>
    <property type="molecule type" value="Genomic_DNA"/>
</dbReference>
<feature type="compositionally biased region" description="Low complexity" evidence="2">
    <location>
        <begin position="75"/>
        <end position="100"/>
    </location>
</feature>
<dbReference type="PANTHER" id="PTHR48190:SF2">
    <property type="entry name" value="PROGRAMMED CELL DEATH PROTEIN 7"/>
    <property type="match status" value="1"/>
</dbReference>
<feature type="compositionally biased region" description="Pro residues" evidence="2">
    <location>
        <begin position="17"/>
        <end position="26"/>
    </location>
</feature>
<feature type="compositionally biased region" description="Basic and acidic residues" evidence="2">
    <location>
        <begin position="132"/>
        <end position="142"/>
    </location>
</feature>
<reference evidence="3" key="1">
    <citation type="submission" date="2022-01" db="EMBL/GenBank/DDBJ databases">
        <authorList>
            <person name="Braso-Vives M."/>
        </authorList>
    </citation>
    <scope>NUCLEOTIDE SEQUENCE</scope>
</reference>
<feature type="region of interest" description="Disordered" evidence="2">
    <location>
        <begin position="255"/>
        <end position="282"/>
    </location>
</feature>
<feature type="compositionally biased region" description="Polar residues" evidence="2">
    <location>
        <begin position="27"/>
        <end position="42"/>
    </location>
</feature>
<evidence type="ECO:0000256" key="1">
    <source>
        <dbReference type="SAM" id="Coils"/>
    </source>
</evidence>
<dbReference type="AlphaFoldDB" id="A0A8J9ZGM2"/>
<dbReference type="Pfam" id="PF16021">
    <property type="entry name" value="PDCD7"/>
    <property type="match status" value="1"/>
</dbReference>